<accession>A0ABQ8MLJ1</accession>
<feature type="region of interest" description="Disordered" evidence="8">
    <location>
        <begin position="33"/>
        <end position="57"/>
    </location>
</feature>
<feature type="compositionally biased region" description="Basic and acidic residues" evidence="8">
    <location>
        <begin position="44"/>
        <end position="57"/>
    </location>
</feature>
<dbReference type="InterPro" id="IPR006737">
    <property type="entry name" value="Motilin_assoc"/>
</dbReference>
<evidence type="ECO:0000313" key="11">
    <source>
        <dbReference type="EMBL" id="KAI2663710.1"/>
    </source>
</evidence>
<comment type="similarity">
    <text evidence="2">Belongs to the motilin family.</text>
</comment>
<comment type="subcellular location">
    <subcellularLocation>
        <location evidence="1">Secreted</location>
    </subcellularLocation>
</comment>
<feature type="signal peptide" evidence="9">
    <location>
        <begin position="1"/>
        <end position="26"/>
    </location>
</feature>
<evidence type="ECO:0000256" key="3">
    <source>
        <dbReference type="ARBA" id="ARBA00022525"/>
    </source>
</evidence>
<keyword evidence="6" id="KW-0027">Amidation</keyword>
<protein>
    <submittedName>
        <fullName evidence="11">Ghrelin</fullName>
    </submittedName>
</protein>
<dbReference type="EMBL" id="JACTAM010000006">
    <property type="protein sequence ID" value="KAI2663710.1"/>
    <property type="molecule type" value="Genomic_DNA"/>
</dbReference>
<keyword evidence="5 9" id="KW-0732">Signal</keyword>
<evidence type="ECO:0000313" key="12">
    <source>
        <dbReference type="Proteomes" id="UP000830375"/>
    </source>
</evidence>
<dbReference type="InterPro" id="IPR005441">
    <property type="entry name" value="Preproghrelin"/>
</dbReference>
<name>A0ABQ8MLJ1_LABRO</name>
<feature type="chain" id="PRO_5047126911" evidence="9">
    <location>
        <begin position="27"/>
        <end position="137"/>
    </location>
</feature>
<evidence type="ECO:0000256" key="4">
    <source>
        <dbReference type="ARBA" id="ARBA00022702"/>
    </source>
</evidence>
<feature type="domain" description="Motilin/ghrelin-associated peptide" evidence="10">
    <location>
        <begin position="74"/>
        <end position="106"/>
    </location>
</feature>
<keyword evidence="3" id="KW-0964">Secreted</keyword>
<evidence type="ECO:0000256" key="9">
    <source>
        <dbReference type="SAM" id="SignalP"/>
    </source>
</evidence>
<dbReference type="PANTHER" id="PTHR14122">
    <property type="entry name" value="GHRELIN PRECURSOR"/>
    <property type="match status" value="1"/>
</dbReference>
<evidence type="ECO:0000256" key="1">
    <source>
        <dbReference type="ARBA" id="ARBA00004613"/>
    </source>
</evidence>
<evidence type="ECO:0000256" key="8">
    <source>
        <dbReference type="SAM" id="MobiDB-lite"/>
    </source>
</evidence>
<keyword evidence="12" id="KW-1185">Reference proteome</keyword>
<comment type="caution">
    <text evidence="11">The sequence shown here is derived from an EMBL/GenBank/DDBJ whole genome shotgun (WGS) entry which is preliminary data.</text>
</comment>
<evidence type="ECO:0000256" key="5">
    <source>
        <dbReference type="ARBA" id="ARBA00022729"/>
    </source>
</evidence>
<evidence type="ECO:0000256" key="2">
    <source>
        <dbReference type="ARBA" id="ARBA00006473"/>
    </source>
</evidence>
<evidence type="ECO:0000256" key="6">
    <source>
        <dbReference type="ARBA" id="ARBA00022815"/>
    </source>
</evidence>
<reference evidence="11 12" key="1">
    <citation type="submission" date="2022-01" db="EMBL/GenBank/DDBJ databases">
        <title>A high-quality chromosome-level genome assembly of rohu carp, Labeo rohita.</title>
        <authorList>
            <person name="Arick M.A. II"/>
            <person name="Hsu C.-Y."/>
            <person name="Magbanua Z."/>
            <person name="Pechanova O."/>
            <person name="Grover C."/>
            <person name="Miller E."/>
            <person name="Thrash A."/>
            <person name="Ezzel L."/>
            <person name="Alam S."/>
            <person name="Benzie J."/>
            <person name="Hamilton M."/>
            <person name="Karsi A."/>
            <person name="Lawrence M.L."/>
            <person name="Peterson D.G."/>
        </authorList>
    </citation>
    <scope>NUCLEOTIDE SEQUENCE [LARGE SCALE GENOMIC DNA]</scope>
    <source>
        <strain evidence="12">BAU-BD-2019</strain>
        <tissue evidence="11">Blood</tissue>
    </source>
</reference>
<evidence type="ECO:0000259" key="10">
    <source>
        <dbReference type="Pfam" id="PF04643"/>
    </source>
</evidence>
<dbReference type="Pfam" id="PF04643">
    <property type="entry name" value="Motilin_assoc"/>
    <property type="match status" value="1"/>
</dbReference>
<dbReference type="Proteomes" id="UP000830375">
    <property type="component" value="Unassembled WGS sequence"/>
</dbReference>
<proteinExistence type="inferred from homology"/>
<sequence length="137" mass="15434">MPLRCRASHMFLLLCALSLCVESVRCGTSFLSPARKPQKTGTSDVKDRRPPRVGGRDVAEPEIPVIKQDDLLMMSAPFELSVSLNEAEYQKYGPVLQKVLVNLLSDSPLGELTLILRTDPYKYYKNQMANAIKHLHY</sequence>
<keyword evidence="7" id="KW-0449">Lipoprotein</keyword>
<evidence type="ECO:0000256" key="7">
    <source>
        <dbReference type="ARBA" id="ARBA00023288"/>
    </source>
</evidence>
<gene>
    <name evidence="11" type="ORF">H4Q32_012295</name>
</gene>
<dbReference type="PANTHER" id="PTHR14122:SF1">
    <property type="entry name" value="APPETITE-REGULATING HORMONE"/>
    <property type="match status" value="1"/>
</dbReference>
<organism evidence="11 12">
    <name type="scientific">Labeo rohita</name>
    <name type="common">Indian major carp</name>
    <name type="synonym">Cyprinus rohita</name>
    <dbReference type="NCBI Taxonomy" id="84645"/>
    <lineage>
        <taxon>Eukaryota</taxon>
        <taxon>Metazoa</taxon>
        <taxon>Chordata</taxon>
        <taxon>Craniata</taxon>
        <taxon>Vertebrata</taxon>
        <taxon>Euteleostomi</taxon>
        <taxon>Actinopterygii</taxon>
        <taxon>Neopterygii</taxon>
        <taxon>Teleostei</taxon>
        <taxon>Ostariophysi</taxon>
        <taxon>Cypriniformes</taxon>
        <taxon>Cyprinidae</taxon>
        <taxon>Labeoninae</taxon>
        <taxon>Labeonini</taxon>
        <taxon>Labeo</taxon>
    </lineage>
</organism>
<keyword evidence="4" id="KW-0372">Hormone</keyword>